<reference evidence="9" key="1">
    <citation type="submission" date="2023-06" db="EMBL/GenBank/DDBJ databases">
        <title>A Treasure from Seagulls: Isolation and Description of Aciduricobacillus qingdaonensis gen. nov., sp. nov., a Rare Obligately Uric Acid-utilizing Member in the Family Bacillaceae.</title>
        <authorList>
            <person name="Liu W."/>
            <person name="Wang B."/>
        </authorList>
    </citation>
    <scope>NUCLEOTIDE SEQUENCE</scope>
    <source>
        <strain evidence="9">44XB</strain>
    </source>
</reference>
<dbReference type="Pfam" id="PF03841">
    <property type="entry name" value="SelA"/>
    <property type="match status" value="1"/>
</dbReference>
<evidence type="ECO:0000256" key="5">
    <source>
        <dbReference type="ARBA" id="ARBA00022917"/>
    </source>
</evidence>
<evidence type="ECO:0000256" key="8">
    <source>
        <dbReference type="HAMAP-Rule" id="MF_00423"/>
    </source>
</evidence>
<keyword evidence="4 8" id="KW-0663">Pyridoxal phosphate</keyword>
<gene>
    <name evidence="8 9" type="primary">selA</name>
    <name evidence="9" type="ORF">QR721_09400</name>
</gene>
<evidence type="ECO:0000256" key="6">
    <source>
        <dbReference type="ARBA" id="ARBA00023266"/>
    </source>
</evidence>
<protein>
    <recommendedName>
        <fullName evidence="8">L-seryl-tRNA(Sec) selenium transferase</fullName>
        <ecNumber evidence="8">2.9.1.1</ecNumber>
    </recommendedName>
    <alternativeName>
        <fullName evidence="8">Selenocysteine synthase</fullName>
        <shortName evidence="8">Sec synthase</shortName>
    </alternativeName>
    <alternativeName>
        <fullName evidence="8">Selenocysteinyl-tRNA(Sec) synthase</fullName>
    </alternativeName>
</protein>
<proteinExistence type="inferred from homology"/>
<dbReference type="PANTHER" id="PTHR32328">
    <property type="entry name" value="L-SERYL-TRNA(SEC) SELENIUM TRANSFERASE"/>
    <property type="match status" value="1"/>
</dbReference>
<dbReference type="PANTHER" id="PTHR32328:SF0">
    <property type="entry name" value="L-SERYL-TRNA(SEC) SELENIUM TRANSFERASE"/>
    <property type="match status" value="1"/>
</dbReference>
<dbReference type="EMBL" id="CP129113">
    <property type="protein sequence ID" value="WLV23853.1"/>
    <property type="molecule type" value="Genomic_DNA"/>
</dbReference>
<dbReference type="RefSeq" id="WP_348026286.1">
    <property type="nucleotide sequence ID" value="NZ_CP129113.1"/>
</dbReference>
<dbReference type="Gene3D" id="3.40.640.10">
    <property type="entry name" value="Type I PLP-dependent aspartate aminotransferase-like (Major domain)"/>
    <property type="match status" value="1"/>
</dbReference>
<dbReference type="Gene3D" id="3.90.1150.180">
    <property type="match status" value="1"/>
</dbReference>
<dbReference type="SUPFAM" id="SSF53383">
    <property type="entry name" value="PLP-dependent transferases"/>
    <property type="match status" value="1"/>
</dbReference>
<sequence>MNNELLRELPAVHQLMQSPDILEIGLEAQLSKEILTDYVRQAVRNVREQILSGTQIEKISLQERIVGELKNILLLEGESKIKKVINGTGVVLHTNLGRARLSENAIERIAETASSYSNLEFNLETGARGSRHDLIEDLLLKVTGAEAVMVVNNNAAAVFLILRTLAKEKEVIVSRGELVEIGGSFRVSSIMEESGAKLVEVGTTNKTHLKDYEAAISEETTMLMKVHTSNFRIEGFTSAVPAAELVKLREKHSQLIVYEDLGSGALFDFSHYGIGDEPVASKSIASKIDLISFSGDKLLGGPQAGIIAGRKRLIDRLKKHQMARVLRVDKMTLAGLEATLQAYVRKCAEKEIPVVRDMLKSESEMKRQAEHFMNSLSEGYKKELTHVQSAAGGGTLPGVYMRSIAVAVEHPSLSAEELRLLLRQMDTPITATIKMDRTVIDFRTIAEEDMEALIHGFNHILYER</sequence>
<name>A0ABY9KW47_9BACI</name>
<organism evidence="9 10">
    <name type="scientific">Aciduricibacillus chroicocephali</name>
    <dbReference type="NCBI Taxonomy" id="3054939"/>
    <lineage>
        <taxon>Bacteria</taxon>
        <taxon>Bacillati</taxon>
        <taxon>Bacillota</taxon>
        <taxon>Bacilli</taxon>
        <taxon>Bacillales</taxon>
        <taxon>Bacillaceae</taxon>
        <taxon>Aciduricibacillus</taxon>
    </lineage>
</organism>
<comment type="pathway">
    <text evidence="8">Aminoacyl-tRNA biosynthesis; selenocysteinyl-tRNA(Sec) biosynthesis; selenocysteinyl-tRNA(Sec) from L-seryl-tRNA(Sec) (bacterial route): step 1/1.</text>
</comment>
<dbReference type="InterPro" id="IPR015421">
    <property type="entry name" value="PyrdxlP-dep_Trfase_major"/>
</dbReference>
<evidence type="ECO:0000256" key="3">
    <source>
        <dbReference type="ARBA" id="ARBA00022679"/>
    </source>
</evidence>
<evidence type="ECO:0000256" key="2">
    <source>
        <dbReference type="ARBA" id="ARBA00022490"/>
    </source>
</evidence>
<evidence type="ECO:0000313" key="9">
    <source>
        <dbReference type="EMBL" id="WLV23853.1"/>
    </source>
</evidence>
<dbReference type="InterPro" id="IPR018319">
    <property type="entry name" value="SelA-like"/>
</dbReference>
<keyword evidence="10" id="KW-1185">Reference proteome</keyword>
<keyword evidence="2 8" id="KW-0963">Cytoplasm</keyword>
<comment type="cofactor">
    <cofactor evidence="1 8">
        <name>pyridoxal 5'-phosphate</name>
        <dbReference type="ChEBI" id="CHEBI:597326"/>
    </cofactor>
</comment>
<evidence type="ECO:0000256" key="7">
    <source>
        <dbReference type="ARBA" id="ARBA00044507"/>
    </source>
</evidence>
<dbReference type="EC" id="2.9.1.1" evidence="8"/>
<comment type="similarity">
    <text evidence="7 8">Belongs to the SelA family.</text>
</comment>
<dbReference type="Proteomes" id="UP001180087">
    <property type="component" value="Chromosome"/>
</dbReference>
<evidence type="ECO:0000256" key="4">
    <source>
        <dbReference type="ARBA" id="ARBA00022898"/>
    </source>
</evidence>
<keyword evidence="5 8" id="KW-0648">Protein biosynthesis</keyword>
<evidence type="ECO:0000256" key="1">
    <source>
        <dbReference type="ARBA" id="ARBA00001933"/>
    </source>
</evidence>
<comment type="subcellular location">
    <subcellularLocation>
        <location evidence="8">Cytoplasm</location>
    </subcellularLocation>
</comment>
<comment type="function">
    <text evidence="8">Converts seryl-tRNA(Sec) to selenocysteinyl-tRNA(Sec) required for selenoprotein biosynthesis.</text>
</comment>
<dbReference type="InterPro" id="IPR015424">
    <property type="entry name" value="PyrdxlP-dep_Trfase"/>
</dbReference>
<keyword evidence="6 8" id="KW-0711">Selenium</keyword>
<dbReference type="HAMAP" id="MF_00423">
    <property type="entry name" value="SelA"/>
    <property type="match status" value="1"/>
</dbReference>
<keyword evidence="3 8" id="KW-0808">Transferase</keyword>
<accession>A0ABY9KW47</accession>
<evidence type="ECO:0000313" key="10">
    <source>
        <dbReference type="Proteomes" id="UP001180087"/>
    </source>
</evidence>
<feature type="modified residue" description="N6-(pyridoxal phosphate)lysine" evidence="8">
    <location>
        <position position="297"/>
    </location>
</feature>
<dbReference type="InterPro" id="IPR004534">
    <property type="entry name" value="SelA_trans"/>
</dbReference>
<dbReference type="NCBIfam" id="TIGR00474">
    <property type="entry name" value="selA"/>
    <property type="match status" value="1"/>
</dbReference>
<dbReference type="GO" id="GO:0004125">
    <property type="term" value="F:L-seryl-tRNA(Sec) selenium transferase activity"/>
    <property type="evidence" value="ECO:0007669"/>
    <property type="project" value="UniProtKB-EC"/>
</dbReference>
<comment type="catalytic activity">
    <reaction evidence="8">
        <text>L-seryl-tRNA(Sec) + selenophosphate + H(+) = L-selenocysteinyl-tRNA(Sec) + phosphate</text>
        <dbReference type="Rhea" id="RHEA:22728"/>
        <dbReference type="Rhea" id="RHEA-COMP:9742"/>
        <dbReference type="Rhea" id="RHEA-COMP:9743"/>
        <dbReference type="ChEBI" id="CHEBI:15378"/>
        <dbReference type="ChEBI" id="CHEBI:16144"/>
        <dbReference type="ChEBI" id="CHEBI:43474"/>
        <dbReference type="ChEBI" id="CHEBI:78533"/>
        <dbReference type="ChEBI" id="CHEBI:78573"/>
        <dbReference type="EC" id="2.9.1.1"/>
    </reaction>
</comment>